<dbReference type="Pfam" id="PF02401">
    <property type="entry name" value="LYTB"/>
    <property type="match status" value="1"/>
</dbReference>
<dbReference type="EC" id="1.17.7.4" evidence="5"/>
<feature type="binding site" evidence="5">
    <location>
        <position position="41"/>
    </location>
    <ligand>
        <name>dimethylallyl diphosphate</name>
        <dbReference type="ChEBI" id="CHEBI:57623"/>
    </ligand>
</feature>
<feature type="binding site" evidence="5">
    <location>
        <position position="219"/>
    </location>
    <ligand>
        <name>dimethylallyl diphosphate</name>
        <dbReference type="ChEBI" id="CHEBI:57623"/>
    </ligand>
</feature>
<feature type="binding site" evidence="5">
    <location>
        <position position="41"/>
    </location>
    <ligand>
        <name>isopentenyl diphosphate</name>
        <dbReference type="ChEBI" id="CHEBI:128769"/>
    </ligand>
</feature>
<dbReference type="CDD" id="cd05688">
    <property type="entry name" value="S1_RPS1_repeat_ec3"/>
    <property type="match status" value="1"/>
</dbReference>
<comment type="pathway">
    <text evidence="5">Isoprenoid biosynthesis; dimethylallyl diphosphate biosynthesis; dimethylallyl diphosphate from (2E)-4-hydroxy-3-methylbutenyl diphosphate: step 1/1.</text>
</comment>
<dbReference type="Gene3D" id="3.40.50.11270">
    <property type="match status" value="1"/>
</dbReference>
<feature type="active site" description="Proton donor" evidence="5">
    <location>
        <position position="128"/>
    </location>
</feature>
<feature type="binding site" evidence="5">
    <location>
        <position position="76"/>
    </location>
    <ligand>
        <name>isopentenyl diphosphate</name>
        <dbReference type="ChEBI" id="CHEBI:128769"/>
    </ligand>
</feature>
<comment type="function">
    <text evidence="5">Catalyzes the conversion of 1-hydroxy-2-methyl-2-(E)-butenyl 4-diphosphate (HMBPP) into a mixture of isopentenyl diphosphate (IPP) and dimethylallyl diphosphate (DMAPP). Acts in the terminal step of the DOXP/MEP pathway for isoprenoid precursor biosynthesis.</text>
</comment>
<dbReference type="InterPro" id="IPR035104">
    <property type="entry name" value="Ribosomal_protein_S1-like"/>
</dbReference>
<dbReference type="Gene3D" id="3.40.1010.20">
    <property type="entry name" value="4-hydroxy-3-methylbut-2-enyl diphosphate reductase, catalytic domain"/>
    <property type="match status" value="2"/>
</dbReference>
<feature type="binding site" evidence="5">
    <location>
        <position position="220"/>
    </location>
    <ligand>
        <name>dimethylallyl diphosphate</name>
        <dbReference type="ChEBI" id="CHEBI:57623"/>
    </ligand>
</feature>
<evidence type="ECO:0000313" key="8">
    <source>
        <dbReference type="Proteomes" id="UP001623591"/>
    </source>
</evidence>
<feature type="binding site" evidence="5">
    <location>
        <position position="98"/>
    </location>
    <ligand>
        <name>[4Fe-4S] cluster</name>
        <dbReference type="ChEBI" id="CHEBI:49883"/>
    </ligand>
</feature>
<dbReference type="GO" id="GO:0051745">
    <property type="term" value="F:4-hydroxy-3-methylbut-2-enyl diphosphate reductase activity"/>
    <property type="evidence" value="ECO:0007669"/>
    <property type="project" value="UniProtKB-EC"/>
</dbReference>
<feature type="domain" description="S1 motif" evidence="6">
    <location>
        <begin position="301"/>
        <end position="370"/>
    </location>
</feature>
<comment type="catalytic activity">
    <reaction evidence="5">
        <text>isopentenyl diphosphate + 2 oxidized [2Fe-2S]-[ferredoxin] + H2O = (2E)-4-hydroxy-3-methylbut-2-enyl diphosphate + 2 reduced [2Fe-2S]-[ferredoxin] + 2 H(+)</text>
        <dbReference type="Rhea" id="RHEA:24488"/>
        <dbReference type="Rhea" id="RHEA-COMP:10000"/>
        <dbReference type="Rhea" id="RHEA-COMP:10001"/>
        <dbReference type="ChEBI" id="CHEBI:15377"/>
        <dbReference type="ChEBI" id="CHEBI:15378"/>
        <dbReference type="ChEBI" id="CHEBI:33737"/>
        <dbReference type="ChEBI" id="CHEBI:33738"/>
        <dbReference type="ChEBI" id="CHEBI:128753"/>
        <dbReference type="ChEBI" id="CHEBI:128769"/>
        <dbReference type="EC" id="1.17.7.4"/>
    </reaction>
</comment>
<proteinExistence type="inferred from homology"/>
<feature type="domain" description="S1 motif" evidence="6">
    <location>
        <begin position="388"/>
        <end position="456"/>
    </location>
</feature>
<dbReference type="NCBIfam" id="NF005208">
    <property type="entry name" value="PRK06676.1"/>
    <property type="match status" value="1"/>
</dbReference>
<keyword evidence="3 5" id="KW-0408">Iron</keyword>
<feature type="binding site" evidence="5">
    <location>
        <position position="126"/>
    </location>
    <ligand>
        <name>dimethylallyl diphosphate</name>
        <dbReference type="ChEBI" id="CHEBI:57623"/>
    </ligand>
</feature>
<feature type="binding site" evidence="5">
    <location>
        <position position="219"/>
    </location>
    <ligand>
        <name>(2E)-4-hydroxy-3-methylbut-2-enyl diphosphate</name>
        <dbReference type="ChEBI" id="CHEBI:128753"/>
    </ligand>
</feature>
<comment type="similarity">
    <text evidence="5">Belongs to the IspH family.</text>
</comment>
<feature type="binding site" evidence="5">
    <location>
        <position position="218"/>
    </location>
    <ligand>
        <name>isopentenyl diphosphate</name>
        <dbReference type="ChEBI" id="CHEBI:128769"/>
    </ligand>
</feature>
<keyword evidence="1 5" id="KW-0004">4Fe-4S</keyword>
<keyword evidence="5 7" id="KW-0560">Oxidoreductase</keyword>
<keyword evidence="5" id="KW-0414">Isoprene biosynthesis</keyword>
<feature type="binding site" evidence="5">
    <location>
        <position position="12"/>
    </location>
    <ligand>
        <name>[4Fe-4S] cluster</name>
        <dbReference type="ChEBI" id="CHEBI:49883"/>
    </ligand>
</feature>
<dbReference type="InterPro" id="IPR003451">
    <property type="entry name" value="LytB/IspH"/>
</dbReference>
<accession>A0ABW8T3X8</accession>
<dbReference type="NCBIfam" id="NF000907">
    <property type="entry name" value="PRK00087.1"/>
    <property type="match status" value="1"/>
</dbReference>
<dbReference type="PANTHER" id="PTHR30426:SF0">
    <property type="entry name" value="4-HYDROXY-3-METHYLBUT-2-ENYL DIPHOSPHATE REDUCTASE"/>
    <property type="match status" value="1"/>
</dbReference>
<dbReference type="NCBIfam" id="TIGR00216">
    <property type="entry name" value="ispH_lytB"/>
    <property type="match status" value="1"/>
</dbReference>
<reference evidence="7 8" key="1">
    <citation type="submission" date="2024-11" db="EMBL/GenBank/DDBJ databases">
        <authorList>
            <person name="Heng Y.C."/>
            <person name="Lim A.C.H."/>
            <person name="Lee J.K.Y."/>
            <person name="Kittelmann S."/>
        </authorList>
    </citation>
    <scope>NUCLEOTIDE SEQUENCE [LARGE SCALE GENOMIC DNA]</scope>
    <source>
        <strain evidence="7 8">WILCCON 0185</strain>
    </source>
</reference>
<dbReference type="PRINTS" id="PR00681">
    <property type="entry name" value="RIBOSOMALS1"/>
</dbReference>
<dbReference type="NCBIfam" id="NF009024">
    <property type="entry name" value="PRK12360.1"/>
    <property type="match status" value="1"/>
</dbReference>
<keyword evidence="7" id="KW-0687">Ribonucleoprotein</keyword>
<feature type="binding site" evidence="5">
    <location>
        <position position="218"/>
    </location>
    <ligand>
        <name>(2E)-4-hydroxy-3-methylbut-2-enyl diphosphate</name>
        <dbReference type="ChEBI" id="CHEBI:128753"/>
    </ligand>
</feature>
<dbReference type="Pfam" id="PF00575">
    <property type="entry name" value="S1"/>
    <property type="match status" value="3"/>
</dbReference>
<feature type="binding site" evidence="5">
    <location>
        <position position="219"/>
    </location>
    <ligand>
        <name>isopentenyl diphosphate</name>
        <dbReference type="ChEBI" id="CHEBI:128769"/>
    </ligand>
</feature>
<feature type="binding site" evidence="5">
    <location>
        <position position="190"/>
    </location>
    <ligand>
        <name>[4Fe-4S] cluster</name>
        <dbReference type="ChEBI" id="CHEBI:49883"/>
    </ligand>
</feature>
<feature type="binding site" evidence="5">
    <location>
        <position position="218"/>
    </location>
    <ligand>
        <name>dimethylallyl diphosphate</name>
        <dbReference type="ChEBI" id="CHEBI:57623"/>
    </ligand>
</feature>
<comment type="pathway">
    <text evidence="5">Isoprenoid biosynthesis; isopentenyl diphosphate biosynthesis via DXP pathway; isopentenyl diphosphate from 1-deoxy-D-xylulose 5-phosphate: step 6/6.</text>
</comment>
<comment type="catalytic activity">
    <reaction evidence="5">
        <text>dimethylallyl diphosphate + 2 oxidized [2Fe-2S]-[ferredoxin] + H2O = (2E)-4-hydroxy-3-methylbut-2-enyl diphosphate + 2 reduced [2Fe-2S]-[ferredoxin] + 2 H(+)</text>
        <dbReference type="Rhea" id="RHEA:24825"/>
        <dbReference type="Rhea" id="RHEA-COMP:10000"/>
        <dbReference type="Rhea" id="RHEA-COMP:10001"/>
        <dbReference type="ChEBI" id="CHEBI:15377"/>
        <dbReference type="ChEBI" id="CHEBI:15378"/>
        <dbReference type="ChEBI" id="CHEBI:33737"/>
        <dbReference type="ChEBI" id="CHEBI:33738"/>
        <dbReference type="ChEBI" id="CHEBI:57623"/>
        <dbReference type="ChEBI" id="CHEBI:128753"/>
        <dbReference type="EC" id="1.17.7.4"/>
    </reaction>
</comment>
<dbReference type="PROSITE" id="PS50126">
    <property type="entry name" value="S1"/>
    <property type="match status" value="4"/>
</dbReference>
<dbReference type="NCBIfam" id="NF002187">
    <property type="entry name" value="PRK01045.1-1"/>
    <property type="match status" value="1"/>
</dbReference>
<dbReference type="SMART" id="SM00316">
    <property type="entry name" value="S1"/>
    <property type="match status" value="4"/>
</dbReference>
<dbReference type="GO" id="GO:0005840">
    <property type="term" value="C:ribosome"/>
    <property type="evidence" value="ECO:0007669"/>
    <property type="project" value="UniProtKB-KW"/>
</dbReference>
<dbReference type="HAMAP" id="MF_00191">
    <property type="entry name" value="IspH"/>
    <property type="match status" value="1"/>
</dbReference>
<dbReference type="CDD" id="cd13944">
    <property type="entry name" value="lytB_ispH"/>
    <property type="match status" value="1"/>
</dbReference>
<evidence type="ECO:0000256" key="5">
    <source>
        <dbReference type="HAMAP-Rule" id="MF_00191"/>
    </source>
</evidence>
<feature type="binding site" evidence="5">
    <location>
        <position position="264"/>
    </location>
    <ligand>
        <name>(2E)-4-hydroxy-3-methylbut-2-enyl diphosphate</name>
        <dbReference type="ChEBI" id="CHEBI:128753"/>
    </ligand>
</feature>
<comment type="cofactor">
    <cofactor evidence="5">
        <name>[4Fe-4S] cluster</name>
        <dbReference type="ChEBI" id="CHEBI:49883"/>
    </cofactor>
    <text evidence="5">Binds 1 [4Fe-4S] cluster per subunit.</text>
</comment>
<feature type="binding site" evidence="5">
    <location>
        <position position="41"/>
    </location>
    <ligand>
        <name>(2E)-4-hydroxy-3-methylbut-2-enyl diphosphate</name>
        <dbReference type="ChEBI" id="CHEBI:128753"/>
    </ligand>
</feature>
<comment type="caution">
    <text evidence="7">The sequence shown here is derived from an EMBL/GenBank/DDBJ whole genome shotgun (WGS) entry which is preliminary data.</text>
</comment>
<evidence type="ECO:0000259" key="6">
    <source>
        <dbReference type="PROSITE" id="PS50126"/>
    </source>
</evidence>
<feature type="binding site" evidence="5">
    <location>
        <position position="220"/>
    </location>
    <ligand>
        <name>isopentenyl diphosphate</name>
        <dbReference type="ChEBI" id="CHEBI:128769"/>
    </ligand>
</feature>
<keyword evidence="7" id="KW-0689">Ribosomal protein</keyword>
<feature type="binding site" evidence="5">
    <location>
        <position position="220"/>
    </location>
    <ligand>
        <name>(2E)-4-hydroxy-3-methylbut-2-enyl diphosphate</name>
        <dbReference type="ChEBI" id="CHEBI:128753"/>
    </ligand>
</feature>
<gene>
    <name evidence="5" type="primary">ispH</name>
    <name evidence="7" type="ORF">ACJDUG_06585</name>
</gene>
<evidence type="ECO:0000256" key="2">
    <source>
        <dbReference type="ARBA" id="ARBA00022723"/>
    </source>
</evidence>
<dbReference type="Gene3D" id="2.40.50.140">
    <property type="entry name" value="Nucleic acid-binding proteins"/>
    <property type="match status" value="3"/>
</dbReference>
<dbReference type="RefSeq" id="WP_406769107.1">
    <property type="nucleotide sequence ID" value="NZ_JBJHZZ010000003.1"/>
</dbReference>
<protein>
    <recommendedName>
        <fullName evidence="5">4-hydroxy-3-methylbut-2-enyl diphosphate reductase</fullName>
        <shortName evidence="5">HMBPP reductase</shortName>
        <ecNumber evidence="5">1.17.7.4</ecNumber>
    </recommendedName>
</protein>
<feature type="binding site" evidence="5">
    <location>
        <position position="76"/>
    </location>
    <ligand>
        <name>(2E)-4-hydroxy-3-methylbut-2-enyl diphosphate</name>
        <dbReference type="ChEBI" id="CHEBI:128753"/>
    </ligand>
</feature>
<evidence type="ECO:0000256" key="3">
    <source>
        <dbReference type="ARBA" id="ARBA00023004"/>
    </source>
</evidence>
<sequence>MKVILAEKAGFCFGVKRAVDEAIKAKEEYNKRIYTLGPLIHNNDVVKFLEENDIFSVDENSINELKNGDVIIIRSHGVSAETFKKLEVMGLNIINATCPYVSNIQLKVKEYYDKGYAIVIVGDKKHPEVIGINGWCNNTAIIAKTKEELGNLPRKVCVVSQTTEKQENWENVIEYILKTCREIMAFNTICNATEERQKSVEELSKKVDMMVVLGGYNSSNTTKLYEICKKNCSNTIHVENWKEVPKEYFLGKNINTIGVTAGASTPDWIIKEAIKKMSEMNNEVNEQLAFMQQNENHIYVGKVVKGTIISVNEKEAYVNLGYKSDGLLPKEEVTKESNVSLLDILKAGEEVEVKVINRNNSDGYVILSKTEIEREQSFKDVKQAFEDGSSLKVVVKSAVTGGLIGSYKGVRIFIPASHIELFHVDNLEHFIGKEIDIKIIELKTERRNTRIVGSRRDILKAERNIIEEEAWKTINVGDKLVGEVKRLTQFGAFVEVSGIDGLLHVSEISWGKVDKPSSVLKVGQKVEVLVVDANKEEKKLSLSIKKLTENPWENVEEKYPVGTIVLGKVVRFANFGAFVELEPGVDALVHISQISHNRINKPSDALKIGEQIKAKIVDVDKETRKIGLSIKEAEEV</sequence>
<name>A0ABW8T3X8_9CLOT</name>
<feature type="binding site" evidence="5">
    <location>
        <position position="264"/>
    </location>
    <ligand>
        <name>isopentenyl diphosphate</name>
        <dbReference type="ChEBI" id="CHEBI:128769"/>
    </ligand>
</feature>
<keyword evidence="4 5" id="KW-0411">Iron-sulfur</keyword>
<feature type="domain" description="S1 motif" evidence="6">
    <location>
        <begin position="562"/>
        <end position="631"/>
    </location>
</feature>
<feature type="domain" description="S1 motif" evidence="6">
    <location>
        <begin position="477"/>
        <end position="545"/>
    </location>
</feature>
<keyword evidence="2 5" id="KW-0479">Metal-binding</keyword>
<evidence type="ECO:0000256" key="4">
    <source>
        <dbReference type="ARBA" id="ARBA00023014"/>
    </source>
</evidence>
<organism evidence="7 8">
    <name type="scientific">Candidatus Clostridium stratigraminis</name>
    <dbReference type="NCBI Taxonomy" id="3381661"/>
    <lineage>
        <taxon>Bacteria</taxon>
        <taxon>Bacillati</taxon>
        <taxon>Bacillota</taxon>
        <taxon>Clostridia</taxon>
        <taxon>Eubacteriales</taxon>
        <taxon>Clostridiaceae</taxon>
        <taxon>Clostridium</taxon>
    </lineage>
</organism>
<dbReference type="CDD" id="cd04465">
    <property type="entry name" value="S1_RPS1_repeat_ec2_hs2"/>
    <property type="match status" value="1"/>
</dbReference>
<dbReference type="Proteomes" id="UP001623591">
    <property type="component" value="Unassembled WGS sequence"/>
</dbReference>
<feature type="binding site" evidence="5">
    <location>
        <position position="264"/>
    </location>
    <ligand>
        <name>dimethylallyl diphosphate</name>
        <dbReference type="ChEBI" id="CHEBI:57623"/>
    </ligand>
</feature>
<evidence type="ECO:0000313" key="7">
    <source>
        <dbReference type="EMBL" id="MFL0246630.1"/>
    </source>
</evidence>
<feature type="binding site" evidence="5">
    <location>
        <position position="126"/>
    </location>
    <ligand>
        <name>isopentenyl diphosphate</name>
        <dbReference type="ChEBI" id="CHEBI:128769"/>
    </ligand>
</feature>
<dbReference type="InterPro" id="IPR003029">
    <property type="entry name" value="S1_domain"/>
</dbReference>
<evidence type="ECO:0000256" key="1">
    <source>
        <dbReference type="ARBA" id="ARBA00022485"/>
    </source>
</evidence>
<feature type="binding site" evidence="5">
    <location>
        <position position="126"/>
    </location>
    <ligand>
        <name>(2E)-4-hydroxy-3-methylbut-2-enyl diphosphate</name>
        <dbReference type="ChEBI" id="CHEBI:128753"/>
    </ligand>
</feature>
<feature type="binding site" evidence="5">
    <location>
        <position position="162"/>
    </location>
    <ligand>
        <name>(2E)-4-hydroxy-3-methylbut-2-enyl diphosphate</name>
        <dbReference type="ChEBI" id="CHEBI:128753"/>
    </ligand>
</feature>
<dbReference type="EMBL" id="JBJHZZ010000003">
    <property type="protein sequence ID" value="MFL0246630.1"/>
    <property type="molecule type" value="Genomic_DNA"/>
</dbReference>
<dbReference type="SUPFAM" id="SSF50249">
    <property type="entry name" value="Nucleic acid-binding proteins"/>
    <property type="match status" value="4"/>
</dbReference>
<keyword evidence="8" id="KW-1185">Reference proteome</keyword>
<feature type="binding site" evidence="5">
    <location>
        <position position="76"/>
    </location>
    <ligand>
        <name>dimethylallyl diphosphate</name>
        <dbReference type="ChEBI" id="CHEBI:57623"/>
    </ligand>
</feature>
<dbReference type="PANTHER" id="PTHR30426">
    <property type="entry name" value="4-HYDROXY-3-METHYLBUT-2-ENYL DIPHOSPHATE REDUCTASE"/>
    <property type="match status" value="1"/>
</dbReference>
<dbReference type="InterPro" id="IPR012340">
    <property type="entry name" value="NA-bd_OB-fold"/>
</dbReference>
<dbReference type="CDD" id="cd05687">
    <property type="entry name" value="S1_RPS1_repeat_ec1_hs1"/>
    <property type="match status" value="1"/>
</dbReference>